<reference evidence="2 3" key="1">
    <citation type="submission" date="2016-04" db="EMBL/GenBank/DDBJ databases">
        <authorList>
            <person name="Chen L."/>
            <person name="Zhuang W."/>
            <person name="Wang G."/>
        </authorList>
    </citation>
    <scope>NUCLEOTIDE SEQUENCE [LARGE SCALE GENOMIC DNA]</scope>
    <source>
        <strain evidence="3">GR20</strain>
    </source>
</reference>
<organism evidence="2 3">
    <name type="scientific">Niastella koreensis</name>
    <dbReference type="NCBI Taxonomy" id="354356"/>
    <lineage>
        <taxon>Bacteria</taxon>
        <taxon>Pseudomonadati</taxon>
        <taxon>Bacteroidota</taxon>
        <taxon>Chitinophagia</taxon>
        <taxon>Chitinophagales</taxon>
        <taxon>Chitinophagaceae</taxon>
        <taxon>Niastella</taxon>
    </lineage>
</organism>
<feature type="transmembrane region" description="Helical" evidence="1">
    <location>
        <begin position="22"/>
        <end position="50"/>
    </location>
</feature>
<proteinExistence type="predicted"/>
<comment type="caution">
    <text evidence="2">The sequence shown here is derived from an EMBL/GenBank/DDBJ whole genome shotgun (WGS) entry which is preliminary data.</text>
</comment>
<evidence type="ECO:0000256" key="1">
    <source>
        <dbReference type="SAM" id="Phobius"/>
    </source>
</evidence>
<keyword evidence="1" id="KW-0812">Transmembrane</keyword>
<keyword evidence="3" id="KW-1185">Reference proteome</keyword>
<accession>A0ABX3P2N6</accession>
<sequence>MLTVHVLNMIFKYTGKFYETTILNIIFTAMYVRLIQAVFITIAFVGWIVYQMAVRKKRFSEISNDILAIVFFAAVWIGLCYWLLK</sequence>
<gene>
    <name evidence="2" type="ORF">A4D02_19650</name>
</gene>
<name>A0ABX3P2N6_9BACT</name>
<keyword evidence="1" id="KW-1133">Transmembrane helix</keyword>
<keyword evidence="1" id="KW-0472">Membrane</keyword>
<dbReference type="EMBL" id="LWBO01000002">
    <property type="protein sequence ID" value="OQP53912.1"/>
    <property type="molecule type" value="Genomic_DNA"/>
</dbReference>
<dbReference type="Proteomes" id="UP000192277">
    <property type="component" value="Unassembled WGS sequence"/>
</dbReference>
<protein>
    <submittedName>
        <fullName evidence="2">Uncharacterized protein</fullName>
    </submittedName>
</protein>
<evidence type="ECO:0000313" key="2">
    <source>
        <dbReference type="EMBL" id="OQP53912.1"/>
    </source>
</evidence>
<evidence type="ECO:0000313" key="3">
    <source>
        <dbReference type="Proteomes" id="UP000192277"/>
    </source>
</evidence>
<feature type="transmembrane region" description="Helical" evidence="1">
    <location>
        <begin position="62"/>
        <end position="84"/>
    </location>
</feature>